<name>A0A1B6EEI4_9HEMI</name>
<evidence type="ECO:0008006" key="3">
    <source>
        <dbReference type="Google" id="ProtNLM"/>
    </source>
</evidence>
<organism evidence="2">
    <name type="scientific">Clastoptera arizonana</name>
    <name type="common">Arizona spittle bug</name>
    <dbReference type="NCBI Taxonomy" id="38151"/>
    <lineage>
        <taxon>Eukaryota</taxon>
        <taxon>Metazoa</taxon>
        <taxon>Ecdysozoa</taxon>
        <taxon>Arthropoda</taxon>
        <taxon>Hexapoda</taxon>
        <taxon>Insecta</taxon>
        <taxon>Pterygota</taxon>
        <taxon>Neoptera</taxon>
        <taxon>Paraneoptera</taxon>
        <taxon>Hemiptera</taxon>
        <taxon>Auchenorrhyncha</taxon>
        <taxon>Cercopoidea</taxon>
        <taxon>Clastopteridae</taxon>
        <taxon>Clastoptera</taxon>
    </lineage>
</organism>
<feature type="coiled-coil region" evidence="1">
    <location>
        <begin position="23"/>
        <end position="52"/>
    </location>
</feature>
<evidence type="ECO:0000313" key="2">
    <source>
        <dbReference type="EMBL" id="JAS36290.1"/>
    </source>
</evidence>
<reference evidence="2" key="1">
    <citation type="submission" date="2015-12" db="EMBL/GenBank/DDBJ databases">
        <title>De novo transcriptome assembly of four potential Pierce s Disease insect vectors from Arizona vineyards.</title>
        <authorList>
            <person name="Tassone E.E."/>
        </authorList>
    </citation>
    <scope>NUCLEOTIDE SEQUENCE</scope>
</reference>
<keyword evidence="1" id="KW-0175">Coiled coil</keyword>
<evidence type="ECO:0000256" key="1">
    <source>
        <dbReference type="SAM" id="Coils"/>
    </source>
</evidence>
<gene>
    <name evidence="2" type="ORF">g.23801</name>
</gene>
<protein>
    <recommendedName>
        <fullName evidence="3">Trichohyalin-plectin-homology domain-containing protein</fullName>
    </recommendedName>
</protein>
<dbReference type="AlphaFoldDB" id="A0A1B6EEI4"/>
<proteinExistence type="predicted"/>
<sequence length="134" mass="15819">MQLQKREIVNNYRKDKLEIEMALSVAQKEQEAQEMRRKAAEAKIMLKQFRIEDRKFTDRLKARRTSLKSEEEVSIKSLVVAERDPERLLKPTKVWLERTKKDNTEGEPKEAPQSMFILRVPHLGKPTWRTGVTT</sequence>
<dbReference type="EMBL" id="GEDC01001008">
    <property type="protein sequence ID" value="JAS36290.1"/>
    <property type="molecule type" value="Transcribed_RNA"/>
</dbReference>
<accession>A0A1B6EEI4</accession>